<dbReference type="EMBL" id="AFQF01006913">
    <property type="protein sequence ID" value="EGU72165.1"/>
    <property type="molecule type" value="Genomic_DNA"/>
</dbReference>
<organism evidence="1">
    <name type="scientific">Fusarium oxysporum (strain Fo5176)</name>
    <name type="common">Fusarium vascular wilt</name>
    <dbReference type="NCBI Taxonomy" id="660025"/>
    <lineage>
        <taxon>Eukaryota</taxon>
        <taxon>Fungi</taxon>
        <taxon>Dikarya</taxon>
        <taxon>Ascomycota</taxon>
        <taxon>Pezizomycotina</taxon>
        <taxon>Sordariomycetes</taxon>
        <taxon>Hypocreomycetidae</taxon>
        <taxon>Hypocreales</taxon>
        <taxon>Nectriaceae</taxon>
        <taxon>Fusarium</taxon>
        <taxon>Fusarium oxysporum species complex</taxon>
    </lineage>
</organism>
<gene>
    <name evidence="1" type="ORF">FOXB_17326</name>
</gene>
<proteinExistence type="predicted"/>
<evidence type="ECO:0000313" key="1">
    <source>
        <dbReference type="EMBL" id="EGU72165.1"/>
    </source>
</evidence>
<protein>
    <submittedName>
        <fullName evidence="1">Uncharacterized protein</fullName>
    </submittedName>
</protein>
<accession>F9GF92</accession>
<sequence>MHVSLDTRQSDWPY</sequence>
<reference evidence="1" key="1">
    <citation type="journal article" date="2012" name="Mol. Plant Microbe Interact.">
        <title>A highly conserved effector in Fusarium oxysporum is required for full virulence on Arabidopsis.</title>
        <authorList>
            <person name="Thatcher L.F."/>
            <person name="Gardiner D.M."/>
            <person name="Kazan K."/>
            <person name="Manners J."/>
        </authorList>
    </citation>
    <scope>NUCLEOTIDE SEQUENCE [LARGE SCALE GENOMIC DNA]</scope>
    <source>
        <strain evidence="1">Fo5176</strain>
    </source>
</reference>
<comment type="caution">
    <text evidence="1">The sequence shown here is derived from an EMBL/GenBank/DDBJ whole genome shotgun (WGS) entry which is preliminary data.</text>
</comment>
<name>F9GF92_FUSOF</name>